<evidence type="ECO:0000256" key="16">
    <source>
        <dbReference type="ARBA" id="ARBA00032652"/>
    </source>
</evidence>
<comment type="function">
    <text evidence="1">Facilitates the differentiation and the cornification of keratinocytes.</text>
</comment>
<keyword evidence="12" id="KW-0007">Acetylation</keyword>
<evidence type="ECO:0000256" key="3">
    <source>
        <dbReference type="ARBA" id="ARBA00004496"/>
    </source>
</evidence>
<dbReference type="InterPro" id="IPR002048">
    <property type="entry name" value="EF_hand_dom"/>
</dbReference>
<protein>
    <recommendedName>
        <fullName evidence="6">Protein S100-A11</fullName>
    </recommendedName>
    <alternativeName>
        <fullName evidence="15">Calgizzarin</fullName>
    </alternativeName>
    <alternativeName>
        <fullName evidence="17">Protein S100-C</fullName>
    </alternativeName>
    <alternativeName>
        <fullName evidence="16">S100 calcium-binding protein A11</fullName>
    </alternativeName>
</protein>
<dbReference type="Proteomes" id="UP001166674">
    <property type="component" value="Unassembled WGS sequence"/>
</dbReference>
<evidence type="ECO:0000256" key="13">
    <source>
        <dbReference type="ARBA" id="ARBA00023157"/>
    </source>
</evidence>
<dbReference type="InterPro" id="IPR028482">
    <property type="entry name" value="S100A11"/>
</dbReference>
<dbReference type="SMART" id="SM00054">
    <property type="entry name" value="EFh"/>
    <property type="match status" value="1"/>
</dbReference>
<dbReference type="GO" id="GO:0042127">
    <property type="term" value="P:regulation of cell population proliferation"/>
    <property type="evidence" value="ECO:0007669"/>
    <property type="project" value="InterPro"/>
</dbReference>
<feature type="domain" description="EF-hand" evidence="18">
    <location>
        <begin position="144"/>
        <end position="179"/>
    </location>
</feature>
<dbReference type="GO" id="GO:0044548">
    <property type="term" value="F:S100 protein binding"/>
    <property type="evidence" value="ECO:0007669"/>
    <property type="project" value="TreeGrafter"/>
</dbReference>
<dbReference type="Pfam" id="PF00036">
    <property type="entry name" value="EF-hand_1"/>
    <property type="match status" value="1"/>
</dbReference>
<dbReference type="InterPro" id="IPR018247">
    <property type="entry name" value="EF_Hand_1_Ca_BS"/>
</dbReference>
<evidence type="ECO:0000256" key="6">
    <source>
        <dbReference type="ARBA" id="ARBA00018064"/>
    </source>
</evidence>
<evidence type="ECO:0000259" key="18">
    <source>
        <dbReference type="PROSITE" id="PS50222"/>
    </source>
</evidence>
<keyword evidence="9" id="KW-0479">Metal-binding</keyword>
<dbReference type="FunFam" id="1.10.238.10:FF:000188">
    <property type="entry name" value="Protein S100"/>
    <property type="match status" value="1"/>
</dbReference>
<dbReference type="GO" id="GO:0005737">
    <property type="term" value="C:cytoplasm"/>
    <property type="evidence" value="ECO:0007669"/>
    <property type="project" value="UniProtKB-SubCell"/>
</dbReference>
<dbReference type="PROSITE" id="PS00018">
    <property type="entry name" value="EF_HAND_1"/>
    <property type="match status" value="1"/>
</dbReference>
<name>A0AA41MR09_SCICA</name>
<dbReference type="GO" id="GO:0005615">
    <property type="term" value="C:extracellular space"/>
    <property type="evidence" value="ECO:0007669"/>
    <property type="project" value="TreeGrafter"/>
</dbReference>
<dbReference type="SUPFAM" id="SSF47473">
    <property type="entry name" value="EF-hand"/>
    <property type="match status" value="1"/>
</dbReference>
<dbReference type="AlphaFoldDB" id="A0AA41MR09"/>
<dbReference type="InterPro" id="IPR011992">
    <property type="entry name" value="EF-hand-dom_pair"/>
</dbReference>
<gene>
    <name evidence="19" type="ORF">SUZIE_137680</name>
</gene>
<evidence type="ECO:0000256" key="2">
    <source>
        <dbReference type="ARBA" id="ARBA00004123"/>
    </source>
</evidence>
<sequence>MRRRRRRRRKRRRNRHRGTLRARLSLRGIAEAGSGEHIPSAKDLTQRGVWPPRFPAARPLLLLRVERMAEISLFDLVGHPSPLRRHGPPGQKMSHPTETERCIESLIAVFQKYAGKDGNSCTLSKREFLSFMNTELAAFTKNQKDPGVLDRMMKKLDLNSDGQLDFQEFLNLIGGLAVACHESFLKSPHYQKRI</sequence>
<evidence type="ECO:0000313" key="20">
    <source>
        <dbReference type="Proteomes" id="UP001166674"/>
    </source>
</evidence>
<dbReference type="CDD" id="cd05023">
    <property type="entry name" value="S-100A11"/>
    <property type="match status" value="1"/>
</dbReference>
<keyword evidence="13" id="KW-1015">Disulfide bond</keyword>
<evidence type="ECO:0000256" key="9">
    <source>
        <dbReference type="ARBA" id="ARBA00022723"/>
    </source>
</evidence>
<evidence type="ECO:0000256" key="8">
    <source>
        <dbReference type="ARBA" id="ARBA00022553"/>
    </source>
</evidence>
<keyword evidence="20" id="KW-1185">Reference proteome</keyword>
<dbReference type="PROSITE" id="PS50222">
    <property type="entry name" value="EF_HAND_2"/>
    <property type="match status" value="1"/>
</dbReference>
<comment type="caution">
    <text evidence="19">The sequence shown here is derived from an EMBL/GenBank/DDBJ whole genome shotgun (WGS) entry which is preliminary data.</text>
</comment>
<accession>A0AA41MR09</accession>
<keyword evidence="7" id="KW-0963">Cytoplasm</keyword>
<proteinExistence type="inferred from homology"/>
<evidence type="ECO:0000256" key="14">
    <source>
        <dbReference type="ARBA" id="ARBA00023242"/>
    </source>
</evidence>
<evidence type="ECO:0000256" key="7">
    <source>
        <dbReference type="ARBA" id="ARBA00022490"/>
    </source>
</evidence>
<dbReference type="PANTHER" id="PTHR11639:SF60">
    <property type="entry name" value="PROTEIN S100-A11"/>
    <property type="match status" value="1"/>
</dbReference>
<dbReference type="EMBL" id="JAATJV010273371">
    <property type="protein sequence ID" value="MBZ3876386.1"/>
    <property type="molecule type" value="Genomic_DNA"/>
</dbReference>
<dbReference type="InterPro" id="IPR013787">
    <property type="entry name" value="S100_Ca-bd_sub"/>
</dbReference>
<keyword evidence="8" id="KW-0597">Phosphoprotein</keyword>
<evidence type="ECO:0000313" key="19">
    <source>
        <dbReference type="EMBL" id="MBZ3876386.1"/>
    </source>
</evidence>
<dbReference type="Gene3D" id="1.10.238.10">
    <property type="entry name" value="EF-hand"/>
    <property type="match status" value="1"/>
</dbReference>
<evidence type="ECO:0000256" key="5">
    <source>
        <dbReference type="ARBA" id="ARBA00011748"/>
    </source>
</evidence>
<dbReference type="SMART" id="SM01394">
    <property type="entry name" value="S_100"/>
    <property type="match status" value="1"/>
</dbReference>
<dbReference type="GO" id="GO:0005509">
    <property type="term" value="F:calcium ion binding"/>
    <property type="evidence" value="ECO:0007669"/>
    <property type="project" value="InterPro"/>
</dbReference>
<dbReference type="Pfam" id="PF01023">
    <property type="entry name" value="S_100"/>
    <property type="match status" value="1"/>
</dbReference>
<comment type="similarity">
    <text evidence="4">Belongs to the S-100 family.</text>
</comment>
<reference evidence="19" key="1">
    <citation type="submission" date="2020-03" db="EMBL/GenBank/DDBJ databases">
        <title>Studies in the Genomics of Life Span.</title>
        <authorList>
            <person name="Glass D."/>
        </authorList>
    </citation>
    <scope>NUCLEOTIDE SEQUENCE</scope>
    <source>
        <strain evidence="19">SUZIE</strain>
        <tissue evidence="19">Muscle</tissue>
    </source>
</reference>
<evidence type="ECO:0000256" key="10">
    <source>
        <dbReference type="ARBA" id="ARBA00022737"/>
    </source>
</evidence>
<dbReference type="PROSITE" id="PS00303">
    <property type="entry name" value="S100_CABP"/>
    <property type="match status" value="1"/>
</dbReference>
<comment type="subcellular location">
    <subcellularLocation>
        <location evidence="3">Cytoplasm</location>
    </subcellularLocation>
    <subcellularLocation>
        <location evidence="2">Nucleus</location>
    </subcellularLocation>
</comment>
<dbReference type="GO" id="GO:0005634">
    <property type="term" value="C:nucleus"/>
    <property type="evidence" value="ECO:0007669"/>
    <property type="project" value="UniProtKB-SubCell"/>
</dbReference>
<keyword evidence="14" id="KW-0539">Nucleus</keyword>
<evidence type="ECO:0000256" key="17">
    <source>
        <dbReference type="ARBA" id="ARBA00076786"/>
    </source>
</evidence>
<evidence type="ECO:0000256" key="11">
    <source>
        <dbReference type="ARBA" id="ARBA00022837"/>
    </source>
</evidence>
<dbReference type="GO" id="GO:0048306">
    <property type="term" value="F:calcium-dependent protein binding"/>
    <property type="evidence" value="ECO:0007669"/>
    <property type="project" value="InterPro"/>
</dbReference>
<keyword evidence="10" id="KW-0677">Repeat</keyword>
<organism evidence="19 20">
    <name type="scientific">Sciurus carolinensis</name>
    <name type="common">Eastern gray squirrel</name>
    <dbReference type="NCBI Taxonomy" id="30640"/>
    <lineage>
        <taxon>Eukaryota</taxon>
        <taxon>Metazoa</taxon>
        <taxon>Chordata</taxon>
        <taxon>Craniata</taxon>
        <taxon>Vertebrata</taxon>
        <taxon>Euteleostomi</taxon>
        <taxon>Mammalia</taxon>
        <taxon>Eutheria</taxon>
        <taxon>Euarchontoglires</taxon>
        <taxon>Glires</taxon>
        <taxon>Rodentia</taxon>
        <taxon>Sciuromorpha</taxon>
        <taxon>Sciuridae</taxon>
        <taxon>Sciurinae</taxon>
        <taxon>Sciurini</taxon>
        <taxon>Sciurus</taxon>
    </lineage>
</organism>
<evidence type="ECO:0000256" key="1">
    <source>
        <dbReference type="ARBA" id="ARBA00003902"/>
    </source>
</evidence>
<dbReference type="PANTHER" id="PTHR11639">
    <property type="entry name" value="S100 CALCIUM-BINDING PROTEIN"/>
    <property type="match status" value="1"/>
</dbReference>
<comment type="subunit">
    <text evidence="5">Homodimer; disulfide-linked.</text>
</comment>
<keyword evidence="11" id="KW-0106">Calcium</keyword>
<evidence type="ECO:0000256" key="12">
    <source>
        <dbReference type="ARBA" id="ARBA00022990"/>
    </source>
</evidence>
<dbReference type="InterPro" id="IPR001751">
    <property type="entry name" value="S100/CaBP7/8-like_CS"/>
</dbReference>
<evidence type="ECO:0000256" key="4">
    <source>
        <dbReference type="ARBA" id="ARBA00007323"/>
    </source>
</evidence>
<evidence type="ECO:0000256" key="15">
    <source>
        <dbReference type="ARBA" id="ARBA00030085"/>
    </source>
</evidence>